<protein>
    <recommendedName>
        <fullName evidence="3">Phosphoglycerate mutase</fullName>
    </recommendedName>
</protein>
<dbReference type="Pfam" id="PF00300">
    <property type="entry name" value="His_Phos_1"/>
    <property type="match status" value="1"/>
</dbReference>
<dbReference type="Gene3D" id="3.40.50.1240">
    <property type="entry name" value="Phosphoglycerate mutase-like"/>
    <property type="match status" value="1"/>
</dbReference>
<keyword evidence="2" id="KW-1185">Reference proteome</keyword>
<comment type="caution">
    <text evidence="1">The sequence shown here is derived from an EMBL/GenBank/DDBJ whole genome shotgun (WGS) entry which is preliminary data.</text>
</comment>
<dbReference type="InterPro" id="IPR050275">
    <property type="entry name" value="PGM_Phosphatase"/>
</dbReference>
<evidence type="ECO:0000313" key="2">
    <source>
        <dbReference type="Proteomes" id="UP000019113"/>
    </source>
</evidence>
<dbReference type="InterPro" id="IPR029033">
    <property type="entry name" value="His_PPase_superfam"/>
</dbReference>
<dbReference type="EMBL" id="AVBC01000039">
    <property type="protein sequence ID" value="ERL49916.1"/>
    <property type="molecule type" value="Genomic_DNA"/>
</dbReference>
<dbReference type="CDD" id="cd07067">
    <property type="entry name" value="HP_PGM_like"/>
    <property type="match status" value="1"/>
</dbReference>
<dbReference type="InterPro" id="IPR013078">
    <property type="entry name" value="His_Pase_superF_clade-1"/>
</dbReference>
<organism evidence="1 2">
    <name type="scientific">Halomonas huangheensis</name>
    <dbReference type="NCBI Taxonomy" id="1178482"/>
    <lineage>
        <taxon>Bacteria</taxon>
        <taxon>Pseudomonadati</taxon>
        <taxon>Pseudomonadota</taxon>
        <taxon>Gammaproteobacteria</taxon>
        <taxon>Oceanospirillales</taxon>
        <taxon>Halomonadaceae</taxon>
        <taxon>Halomonas</taxon>
    </lineage>
</organism>
<gene>
    <name evidence="1" type="ORF">BJB45_01985</name>
</gene>
<dbReference type="PANTHER" id="PTHR48100">
    <property type="entry name" value="BROAD-SPECIFICITY PHOSPHATASE YOR283W-RELATED"/>
    <property type="match status" value="1"/>
</dbReference>
<dbReference type="PATRIC" id="fig|1178482.3.peg.3008"/>
<dbReference type="PANTHER" id="PTHR48100:SF1">
    <property type="entry name" value="HISTIDINE PHOSPHATASE FAMILY PROTEIN-RELATED"/>
    <property type="match status" value="1"/>
</dbReference>
<name>W1N429_9GAMM</name>
<dbReference type="STRING" id="1178482.AR456_03495"/>
<dbReference type="AlphaFoldDB" id="W1N429"/>
<reference evidence="1 2" key="1">
    <citation type="submission" date="2013-08" db="EMBL/GenBank/DDBJ databases">
        <title>draft genome of Halomonas huanghegensis, strain BJGMM-B45T.</title>
        <authorList>
            <person name="Miao C."/>
            <person name="Wan Y."/>
            <person name="Jin W."/>
        </authorList>
    </citation>
    <scope>NUCLEOTIDE SEQUENCE [LARGE SCALE GENOMIC DNA]</scope>
    <source>
        <strain evidence="1 2">BJGMM-B45</strain>
    </source>
</reference>
<dbReference type="GO" id="GO:0005737">
    <property type="term" value="C:cytoplasm"/>
    <property type="evidence" value="ECO:0007669"/>
    <property type="project" value="TreeGrafter"/>
</dbReference>
<sequence length="188" mass="20542">MEKRLQGHDDSPLSPRGIEQAKAIISTLQTLAPQRVVASDLGRVQETARLIGYDEPQLDAQLRELNMGTWTGLRKDDLMAEHPDLYHQWRAGLYVPKGGEAWSDFVSRIITTLSSRVAAGKGDLLAIVHSGVVRAAVYGFLGLKPEQLLPVTPGTLTILDFNDEDPSLPPRLEAYNIGAFAPDTEAAD</sequence>
<evidence type="ECO:0000313" key="1">
    <source>
        <dbReference type="EMBL" id="ERL49916.1"/>
    </source>
</evidence>
<evidence type="ECO:0008006" key="3">
    <source>
        <dbReference type="Google" id="ProtNLM"/>
    </source>
</evidence>
<dbReference type="GO" id="GO:0016791">
    <property type="term" value="F:phosphatase activity"/>
    <property type="evidence" value="ECO:0007669"/>
    <property type="project" value="TreeGrafter"/>
</dbReference>
<dbReference type="SUPFAM" id="SSF53254">
    <property type="entry name" value="Phosphoglycerate mutase-like"/>
    <property type="match status" value="1"/>
</dbReference>
<accession>W1N429</accession>
<proteinExistence type="predicted"/>
<dbReference type="Proteomes" id="UP000019113">
    <property type="component" value="Unassembled WGS sequence"/>
</dbReference>
<dbReference type="eggNOG" id="COG0406">
    <property type="taxonomic scope" value="Bacteria"/>
</dbReference>